<keyword evidence="3" id="KW-1185">Reference proteome</keyword>
<dbReference type="InterPro" id="IPR011059">
    <property type="entry name" value="Metal-dep_hydrolase_composite"/>
</dbReference>
<dbReference type="AlphaFoldDB" id="A0A6A5YBW6"/>
<organism evidence="2 3">
    <name type="scientific">Saccharata proteae CBS 121410</name>
    <dbReference type="NCBI Taxonomy" id="1314787"/>
    <lineage>
        <taxon>Eukaryota</taxon>
        <taxon>Fungi</taxon>
        <taxon>Dikarya</taxon>
        <taxon>Ascomycota</taxon>
        <taxon>Pezizomycotina</taxon>
        <taxon>Dothideomycetes</taxon>
        <taxon>Dothideomycetes incertae sedis</taxon>
        <taxon>Botryosphaeriales</taxon>
        <taxon>Saccharataceae</taxon>
        <taxon>Saccharata</taxon>
    </lineage>
</organism>
<gene>
    <name evidence="2" type="ORF">K490DRAFT_72049</name>
</gene>
<dbReference type="InterPro" id="IPR032466">
    <property type="entry name" value="Metal_Hydrolase"/>
</dbReference>
<proteinExistence type="predicted"/>
<dbReference type="EMBL" id="ML978714">
    <property type="protein sequence ID" value="KAF2089218.1"/>
    <property type="molecule type" value="Genomic_DNA"/>
</dbReference>
<dbReference type="Gene3D" id="1.20.58.520">
    <property type="entry name" value="Amidohydrolase"/>
    <property type="match status" value="1"/>
</dbReference>
<evidence type="ECO:0000313" key="3">
    <source>
        <dbReference type="Proteomes" id="UP000799776"/>
    </source>
</evidence>
<dbReference type="SUPFAM" id="SSF51338">
    <property type="entry name" value="Composite domain of metallo-dependent hydrolases"/>
    <property type="match status" value="1"/>
</dbReference>
<dbReference type="Gene3D" id="3.40.50.10910">
    <property type="entry name" value="Amidohydrolase"/>
    <property type="match status" value="1"/>
</dbReference>
<dbReference type="InterPro" id="IPR051781">
    <property type="entry name" value="Metallo-dep_Hydrolase"/>
</dbReference>
<dbReference type="Gene3D" id="3.30.110.90">
    <property type="entry name" value="Amidohydrolase"/>
    <property type="match status" value="1"/>
</dbReference>
<dbReference type="InterPro" id="IPR006680">
    <property type="entry name" value="Amidohydro-rel"/>
</dbReference>
<dbReference type="GO" id="GO:0016810">
    <property type="term" value="F:hydrolase activity, acting on carbon-nitrogen (but not peptide) bonds"/>
    <property type="evidence" value="ECO:0007669"/>
    <property type="project" value="InterPro"/>
</dbReference>
<evidence type="ECO:0000259" key="1">
    <source>
        <dbReference type="Pfam" id="PF01979"/>
    </source>
</evidence>
<dbReference type="SUPFAM" id="SSF51556">
    <property type="entry name" value="Metallo-dependent hydrolases"/>
    <property type="match status" value="1"/>
</dbReference>
<dbReference type="Proteomes" id="UP000799776">
    <property type="component" value="Unassembled WGS sequence"/>
</dbReference>
<name>A0A6A5YBW6_9PEZI</name>
<evidence type="ECO:0000313" key="2">
    <source>
        <dbReference type="EMBL" id="KAF2089218.1"/>
    </source>
</evidence>
<dbReference type="Pfam" id="PF01979">
    <property type="entry name" value="Amidohydro_1"/>
    <property type="match status" value="1"/>
</dbReference>
<dbReference type="Gene3D" id="2.30.40.10">
    <property type="entry name" value="Urease, subunit C, domain 1"/>
    <property type="match status" value="1"/>
</dbReference>
<accession>A0A6A5YBW6</accession>
<dbReference type="PANTHER" id="PTHR43135">
    <property type="entry name" value="ALPHA-D-RIBOSE 1-METHYLPHOSPHONATE 5-TRIPHOSPHATE DIPHOSPHATASE"/>
    <property type="match status" value="1"/>
</dbReference>
<reference evidence="2" key="1">
    <citation type="journal article" date="2020" name="Stud. Mycol.">
        <title>101 Dothideomycetes genomes: a test case for predicting lifestyles and emergence of pathogens.</title>
        <authorList>
            <person name="Haridas S."/>
            <person name="Albert R."/>
            <person name="Binder M."/>
            <person name="Bloem J."/>
            <person name="Labutti K."/>
            <person name="Salamov A."/>
            <person name="Andreopoulos B."/>
            <person name="Baker S."/>
            <person name="Barry K."/>
            <person name="Bills G."/>
            <person name="Bluhm B."/>
            <person name="Cannon C."/>
            <person name="Castanera R."/>
            <person name="Culley D."/>
            <person name="Daum C."/>
            <person name="Ezra D."/>
            <person name="Gonzalez J."/>
            <person name="Henrissat B."/>
            <person name="Kuo A."/>
            <person name="Liang C."/>
            <person name="Lipzen A."/>
            <person name="Lutzoni F."/>
            <person name="Magnuson J."/>
            <person name="Mondo S."/>
            <person name="Nolan M."/>
            <person name="Ohm R."/>
            <person name="Pangilinan J."/>
            <person name="Park H.-J."/>
            <person name="Ramirez L."/>
            <person name="Alfaro M."/>
            <person name="Sun H."/>
            <person name="Tritt A."/>
            <person name="Yoshinaga Y."/>
            <person name="Zwiers L.-H."/>
            <person name="Turgeon B."/>
            <person name="Goodwin S."/>
            <person name="Spatafora J."/>
            <person name="Crous P."/>
            <person name="Grigoriev I."/>
        </authorList>
    </citation>
    <scope>NUCLEOTIDE SEQUENCE</scope>
    <source>
        <strain evidence="2">CBS 121410</strain>
    </source>
</reference>
<protein>
    <recommendedName>
        <fullName evidence="1">Amidohydrolase-related domain-containing protein</fullName>
    </recommendedName>
</protein>
<sequence length="420" mass="44486">MPSLLITDVRIHTGTAVIERGWVHVVDNEIRSVGSSADAPPASNESTTVLSRPNHTLLPGLLDSHVHATSPVAVEQSIRFGVTTVLDMHNEPDAINALVTRAGSTNQVADVKSAFLAATVKGGWPEAVVTAHDASEETLRKISTWPNIRTASDASKFVTDNASQGASYIKLMQESGTGLVFPPIPTPPPSIQRALVAAAHAHNLPAVGHALCLPDTLVLLDAGVDGLTHTFFDQRPTEEVVEAYVRTGAWCCPTLVAVGSLTGEGAEGARRLAGDGRVRGRLEGAQRENLGRCMGFAGEGGRFEFAVESVRELRRRGVRVIAGSDAAGPALGTAWGLSLHHELALFVQHCGFTPFDAINAATALPASCFGFEDRGRIEPGLKADLMLVEGNALEDVGRLLDLRGVWRGGEILQATWRCGC</sequence>
<feature type="domain" description="Amidohydrolase-related" evidence="1">
    <location>
        <begin position="56"/>
        <end position="411"/>
    </location>
</feature>
<dbReference type="OrthoDB" id="5595695at2759"/>
<dbReference type="PANTHER" id="PTHR43135:SF3">
    <property type="entry name" value="ALPHA-D-RIBOSE 1-METHYLPHOSPHONATE 5-TRIPHOSPHATE DIPHOSPHATASE"/>
    <property type="match status" value="1"/>
</dbReference>